<protein>
    <recommendedName>
        <fullName evidence="2">Retrotransposon Copia-like N-terminal domain-containing protein</fullName>
    </recommendedName>
</protein>
<dbReference type="EMBL" id="JAXUIC010000008">
    <property type="protein sequence ID" value="KAK4579622.1"/>
    <property type="molecule type" value="Genomic_DNA"/>
</dbReference>
<name>A0AAN7INW2_QUERU</name>
<proteinExistence type="predicted"/>
<keyword evidence="4" id="KW-1185">Reference proteome</keyword>
<dbReference type="Proteomes" id="UP001324115">
    <property type="component" value="Unassembled WGS sequence"/>
</dbReference>
<evidence type="ECO:0000313" key="4">
    <source>
        <dbReference type="Proteomes" id="UP001324115"/>
    </source>
</evidence>
<organism evidence="3 4">
    <name type="scientific">Quercus rubra</name>
    <name type="common">Northern red oak</name>
    <name type="synonym">Quercus borealis</name>
    <dbReference type="NCBI Taxonomy" id="3512"/>
    <lineage>
        <taxon>Eukaryota</taxon>
        <taxon>Viridiplantae</taxon>
        <taxon>Streptophyta</taxon>
        <taxon>Embryophyta</taxon>
        <taxon>Tracheophyta</taxon>
        <taxon>Spermatophyta</taxon>
        <taxon>Magnoliopsida</taxon>
        <taxon>eudicotyledons</taxon>
        <taxon>Gunneridae</taxon>
        <taxon>Pentapetalae</taxon>
        <taxon>rosids</taxon>
        <taxon>fabids</taxon>
        <taxon>Fagales</taxon>
        <taxon>Fagaceae</taxon>
        <taxon>Quercus</taxon>
    </lineage>
</organism>
<feature type="domain" description="Retrotransposon Copia-like N-terminal" evidence="2">
    <location>
        <begin position="47"/>
        <end position="94"/>
    </location>
</feature>
<dbReference type="PANTHER" id="PTHR37610:SF97">
    <property type="entry name" value="RETROTRANSPOSON GAG DOMAIN-CONTAINING PROTEIN"/>
    <property type="match status" value="1"/>
</dbReference>
<evidence type="ECO:0000313" key="3">
    <source>
        <dbReference type="EMBL" id="KAK4579622.1"/>
    </source>
</evidence>
<dbReference type="InterPro" id="IPR029472">
    <property type="entry name" value="Copia-like_N"/>
</dbReference>
<dbReference type="Pfam" id="PF14244">
    <property type="entry name" value="Retrotran_gag_3"/>
    <property type="match status" value="1"/>
</dbReference>
<feature type="region of interest" description="Disordered" evidence="1">
    <location>
        <begin position="20"/>
        <end position="41"/>
    </location>
</feature>
<gene>
    <name evidence="3" type="ORF">RGQ29_029337</name>
</gene>
<reference evidence="3 4" key="1">
    <citation type="journal article" date="2023" name="G3 (Bethesda)">
        <title>A haplotype-resolved chromosome-scale genome for Quercus rubra L. provides insights into the genetics of adaptive traits for red oak species.</title>
        <authorList>
            <person name="Kapoor B."/>
            <person name="Jenkins J."/>
            <person name="Schmutz J."/>
            <person name="Zhebentyayeva T."/>
            <person name="Kuelheim C."/>
            <person name="Coggeshall M."/>
            <person name="Heim C."/>
            <person name="Lasky J.R."/>
            <person name="Leites L."/>
            <person name="Islam-Faridi N."/>
            <person name="Romero-Severson J."/>
            <person name="DeLeo V.L."/>
            <person name="Lucas S.M."/>
            <person name="Lazic D."/>
            <person name="Gailing O."/>
            <person name="Carlson J."/>
            <person name="Staton M."/>
        </authorList>
    </citation>
    <scope>NUCLEOTIDE SEQUENCE [LARGE SCALE GENOMIC DNA]</scope>
    <source>
        <strain evidence="3">Pseudo-F2</strain>
    </source>
</reference>
<comment type="caution">
    <text evidence="3">The sequence shown here is derived from an EMBL/GenBank/DDBJ whole genome shotgun (WGS) entry which is preliminary data.</text>
</comment>
<dbReference type="AlphaFoldDB" id="A0AAN7INW2"/>
<accession>A0AAN7INW2</accession>
<evidence type="ECO:0000259" key="2">
    <source>
        <dbReference type="Pfam" id="PF14244"/>
    </source>
</evidence>
<sequence length="162" mass="18402">MKVALRKEVKNAYVGFNRVRGQRPPRNVCPSNDSTTPTPPNPYFLSSSENPGNILVTQPLLGMKNYQSWSRAMILAFTAKKKIGFVNGKITKPDLDLPLYEDRESYNTMVLSWMINSMHVDVSSGIMYCETAKEMRIKLQNVFSQGNGPKIYNLQREISHIT</sequence>
<evidence type="ECO:0000256" key="1">
    <source>
        <dbReference type="SAM" id="MobiDB-lite"/>
    </source>
</evidence>
<dbReference type="PANTHER" id="PTHR37610">
    <property type="entry name" value="CCHC-TYPE DOMAIN-CONTAINING PROTEIN"/>
    <property type="match status" value="1"/>
</dbReference>